<dbReference type="Pfam" id="PF00849">
    <property type="entry name" value="PseudoU_synth_2"/>
    <property type="match status" value="1"/>
</dbReference>
<dbReference type="Gene3D" id="3.30.70.1560">
    <property type="entry name" value="Alpha-L RNA-binding motif"/>
    <property type="match status" value="1"/>
</dbReference>
<dbReference type="EC" id="5.4.99.-" evidence="4"/>
<dbReference type="InterPro" id="IPR036986">
    <property type="entry name" value="S4_RNA-bd_sf"/>
</dbReference>
<dbReference type="InterPro" id="IPR020094">
    <property type="entry name" value="TruA/RsuA/RluB/E/F_N"/>
</dbReference>
<dbReference type="GO" id="GO:0120159">
    <property type="term" value="F:rRNA pseudouridine synthase activity"/>
    <property type="evidence" value="ECO:0007669"/>
    <property type="project" value="UniProtKB-ARBA"/>
</dbReference>
<dbReference type="FunFam" id="3.10.290.10:FF:000003">
    <property type="entry name" value="Pseudouridine synthase"/>
    <property type="match status" value="1"/>
</dbReference>
<keyword evidence="3" id="KW-0694">RNA-binding</keyword>
<dbReference type="GO" id="GO:0000455">
    <property type="term" value="P:enzyme-directed rRNA pseudouridine synthesis"/>
    <property type="evidence" value="ECO:0007669"/>
    <property type="project" value="UniProtKB-ARBA"/>
</dbReference>
<feature type="compositionally biased region" description="Basic residues" evidence="5">
    <location>
        <begin position="29"/>
        <end position="49"/>
    </location>
</feature>
<dbReference type="InterPro" id="IPR002942">
    <property type="entry name" value="S4_RNA-bd"/>
</dbReference>
<evidence type="ECO:0000256" key="5">
    <source>
        <dbReference type="SAM" id="MobiDB-lite"/>
    </source>
</evidence>
<dbReference type="SUPFAM" id="SSF55120">
    <property type="entry name" value="Pseudouridine synthase"/>
    <property type="match status" value="1"/>
</dbReference>
<evidence type="ECO:0000256" key="2">
    <source>
        <dbReference type="ARBA" id="ARBA00023235"/>
    </source>
</evidence>
<keyword evidence="2 4" id="KW-0413">Isomerase</keyword>
<dbReference type="NCBIfam" id="TIGR00093">
    <property type="entry name" value="pseudouridine synthase"/>
    <property type="match status" value="1"/>
</dbReference>
<dbReference type="InterPro" id="IPR020103">
    <property type="entry name" value="PsdUridine_synth_cat_dom_sf"/>
</dbReference>
<feature type="domain" description="RNA-binding S4" evidence="6">
    <location>
        <begin position="56"/>
        <end position="123"/>
    </location>
</feature>
<keyword evidence="8" id="KW-1185">Reference proteome</keyword>
<sequence length="288" mass="31867">MAQREGKSRAKGGKKTGGAPNKPSYGKVNKPKVGGRPKQTKPSPQKKAKGPVPSGIRLNKYIANAGVCSRREADTYITAGSVTVDGKPVTELGYRVQPGEKVRFDGNLLTPEKKEYVLLNKPKGFITTTSDDKGRRTVMELVSSASNNRLLPVGRLDRQTTGLLLFTNDGDLAKVLTHPKHGIRKIYHVELDKNVTSADLRAIREGLTLEDGTVEVDEVSYIANTPKREVGIQIHSGRNRIVRRIFEHLGYEVIKLDRVVFAGLTKKDLPRGHWRFLTKQEVINLGNL</sequence>
<proteinExistence type="inferred from homology"/>
<dbReference type="CDD" id="cd00165">
    <property type="entry name" value="S4"/>
    <property type="match status" value="1"/>
</dbReference>
<dbReference type="SMART" id="SM00363">
    <property type="entry name" value="S4"/>
    <property type="match status" value="1"/>
</dbReference>
<evidence type="ECO:0000259" key="6">
    <source>
        <dbReference type="SMART" id="SM00363"/>
    </source>
</evidence>
<evidence type="ECO:0000256" key="3">
    <source>
        <dbReference type="PROSITE-ProRule" id="PRU00182"/>
    </source>
</evidence>
<dbReference type="Pfam" id="PF01479">
    <property type="entry name" value="S4"/>
    <property type="match status" value="1"/>
</dbReference>
<dbReference type="InterPro" id="IPR042092">
    <property type="entry name" value="PsdUridine_s_RsuA/RluB/E/F_cat"/>
</dbReference>
<evidence type="ECO:0000256" key="1">
    <source>
        <dbReference type="ARBA" id="ARBA00008348"/>
    </source>
</evidence>
<dbReference type="AlphaFoldDB" id="A0A2A4GAG1"/>
<dbReference type="OrthoDB" id="9807213at2"/>
<dbReference type="Gene3D" id="3.10.290.10">
    <property type="entry name" value="RNA-binding S4 domain"/>
    <property type="match status" value="1"/>
</dbReference>
<reference evidence="7 8" key="1">
    <citation type="submission" date="2017-04" db="EMBL/GenBank/DDBJ databases">
        <title>A new member of the family Flavobacteriaceae isolated from ascidians.</title>
        <authorList>
            <person name="Chen L."/>
        </authorList>
    </citation>
    <scope>NUCLEOTIDE SEQUENCE [LARGE SCALE GENOMIC DNA]</scope>
    <source>
        <strain evidence="7 8">HQA918</strain>
    </source>
</reference>
<dbReference type="GO" id="GO:0003723">
    <property type="term" value="F:RNA binding"/>
    <property type="evidence" value="ECO:0007669"/>
    <property type="project" value="UniProtKB-KW"/>
</dbReference>
<dbReference type="RefSeq" id="WP_097441464.1">
    <property type="nucleotide sequence ID" value="NZ_NBWU01000001.1"/>
</dbReference>
<dbReference type="Proteomes" id="UP000219559">
    <property type="component" value="Unassembled WGS sequence"/>
</dbReference>
<dbReference type="InterPro" id="IPR006145">
    <property type="entry name" value="PsdUridine_synth_RsuA/RluA"/>
</dbReference>
<comment type="caution">
    <text evidence="7">The sequence shown here is derived from an EMBL/GenBank/DDBJ whole genome shotgun (WGS) entry which is preliminary data.</text>
</comment>
<dbReference type="Gene3D" id="3.30.70.580">
    <property type="entry name" value="Pseudouridine synthase I, catalytic domain, N-terminal subdomain"/>
    <property type="match status" value="1"/>
</dbReference>
<gene>
    <name evidence="7" type="ORF">B7P33_01150</name>
</gene>
<evidence type="ECO:0000313" key="8">
    <source>
        <dbReference type="Proteomes" id="UP000219559"/>
    </source>
</evidence>
<name>A0A2A4GAG1_9FLAO</name>
<dbReference type="PROSITE" id="PS50889">
    <property type="entry name" value="S4"/>
    <property type="match status" value="1"/>
</dbReference>
<dbReference type="PROSITE" id="PS01149">
    <property type="entry name" value="PSI_RSU"/>
    <property type="match status" value="1"/>
</dbReference>
<dbReference type="PANTHER" id="PTHR47683:SF2">
    <property type="entry name" value="RNA-BINDING S4 DOMAIN-CONTAINING PROTEIN"/>
    <property type="match status" value="1"/>
</dbReference>
<evidence type="ECO:0000256" key="4">
    <source>
        <dbReference type="RuleBase" id="RU003887"/>
    </source>
</evidence>
<protein>
    <recommendedName>
        <fullName evidence="4">Pseudouridine synthase</fullName>
        <ecNumber evidence="4">5.4.99.-</ecNumber>
    </recommendedName>
</protein>
<dbReference type="InterPro" id="IPR000748">
    <property type="entry name" value="PsdUridine_synth_RsuA/RluB/E/F"/>
</dbReference>
<dbReference type="EMBL" id="NBWU01000001">
    <property type="protein sequence ID" value="PCE65939.1"/>
    <property type="molecule type" value="Genomic_DNA"/>
</dbReference>
<dbReference type="CDD" id="cd02870">
    <property type="entry name" value="PseudoU_synth_RsuA_like"/>
    <property type="match status" value="1"/>
</dbReference>
<dbReference type="SUPFAM" id="SSF55174">
    <property type="entry name" value="Alpha-L RNA-binding motif"/>
    <property type="match status" value="1"/>
</dbReference>
<dbReference type="PANTHER" id="PTHR47683">
    <property type="entry name" value="PSEUDOURIDINE SYNTHASE FAMILY PROTEIN-RELATED"/>
    <property type="match status" value="1"/>
</dbReference>
<evidence type="ECO:0000313" key="7">
    <source>
        <dbReference type="EMBL" id="PCE65939.1"/>
    </source>
</evidence>
<feature type="region of interest" description="Disordered" evidence="5">
    <location>
        <begin position="1"/>
        <end position="55"/>
    </location>
</feature>
<accession>A0A2A4GAG1</accession>
<dbReference type="InterPro" id="IPR018496">
    <property type="entry name" value="PsdUridine_synth_RsuA/RluB_CS"/>
</dbReference>
<organism evidence="7 8">
    <name type="scientific">Sediminicola luteus</name>
    <dbReference type="NCBI Taxonomy" id="319238"/>
    <lineage>
        <taxon>Bacteria</taxon>
        <taxon>Pseudomonadati</taxon>
        <taxon>Bacteroidota</taxon>
        <taxon>Flavobacteriia</taxon>
        <taxon>Flavobacteriales</taxon>
        <taxon>Flavobacteriaceae</taxon>
        <taxon>Sediminicola</taxon>
    </lineage>
</organism>
<dbReference type="InterPro" id="IPR050343">
    <property type="entry name" value="RsuA_PseudoU_synthase"/>
</dbReference>
<comment type="similarity">
    <text evidence="1 4">Belongs to the pseudouridine synthase RsuA family.</text>
</comment>